<evidence type="ECO:0000256" key="7">
    <source>
        <dbReference type="SAM" id="Phobius"/>
    </source>
</evidence>
<feature type="transmembrane region" description="Helical" evidence="7">
    <location>
        <begin position="20"/>
        <end position="38"/>
    </location>
</feature>
<dbReference type="SUPFAM" id="SSF103473">
    <property type="entry name" value="MFS general substrate transporter"/>
    <property type="match status" value="1"/>
</dbReference>
<gene>
    <name evidence="9" type="ORF">C0184_02680</name>
</gene>
<feature type="domain" description="Major facilitator superfamily (MFS) profile" evidence="8">
    <location>
        <begin position="1"/>
        <end position="139"/>
    </location>
</feature>
<keyword evidence="3" id="KW-1003">Cell membrane</keyword>
<evidence type="ECO:0000313" key="9">
    <source>
        <dbReference type="EMBL" id="PMP85186.1"/>
    </source>
</evidence>
<feature type="transmembrane region" description="Helical" evidence="7">
    <location>
        <begin position="44"/>
        <end position="66"/>
    </location>
</feature>
<name>A0A2J6XBS3_9CHLR</name>
<evidence type="ECO:0000256" key="6">
    <source>
        <dbReference type="ARBA" id="ARBA00023136"/>
    </source>
</evidence>
<dbReference type="Pfam" id="PF07690">
    <property type="entry name" value="MFS_1"/>
    <property type="match status" value="1"/>
</dbReference>
<dbReference type="InterPro" id="IPR011701">
    <property type="entry name" value="MFS"/>
</dbReference>
<keyword evidence="2" id="KW-0813">Transport</keyword>
<reference evidence="9 10" key="1">
    <citation type="submission" date="2018-01" db="EMBL/GenBank/DDBJ databases">
        <title>Metagenomic assembled genomes from two thermal pools in the Uzon Caldera, Kamchatka, Russia.</title>
        <authorList>
            <person name="Wilkins L."/>
            <person name="Ettinger C."/>
        </authorList>
    </citation>
    <scope>NUCLEOTIDE SEQUENCE [LARGE SCALE GENOMIC DNA]</scope>
    <source>
        <strain evidence="9">ZAV-02</strain>
    </source>
</reference>
<evidence type="ECO:0000256" key="5">
    <source>
        <dbReference type="ARBA" id="ARBA00022989"/>
    </source>
</evidence>
<dbReference type="PANTHER" id="PTHR43414">
    <property type="entry name" value="MULTIDRUG RESISTANCE PROTEIN MDTG"/>
    <property type="match status" value="1"/>
</dbReference>
<comment type="caution">
    <text evidence="9">The sequence shown here is derived from an EMBL/GenBank/DDBJ whole genome shotgun (WGS) entry which is preliminary data.</text>
</comment>
<dbReference type="InterPro" id="IPR036259">
    <property type="entry name" value="MFS_trans_sf"/>
</dbReference>
<dbReference type="EMBL" id="PNIQ01000181">
    <property type="protein sequence ID" value="PMP85186.1"/>
    <property type="molecule type" value="Genomic_DNA"/>
</dbReference>
<comment type="subcellular location">
    <subcellularLocation>
        <location evidence="1">Cell membrane</location>
        <topology evidence="1">Multi-pass membrane protein</topology>
    </subcellularLocation>
</comment>
<dbReference type="GO" id="GO:0022857">
    <property type="term" value="F:transmembrane transporter activity"/>
    <property type="evidence" value="ECO:0007669"/>
    <property type="project" value="InterPro"/>
</dbReference>
<evidence type="ECO:0000256" key="1">
    <source>
        <dbReference type="ARBA" id="ARBA00004651"/>
    </source>
</evidence>
<keyword evidence="4 7" id="KW-0812">Transmembrane</keyword>
<evidence type="ECO:0000256" key="2">
    <source>
        <dbReference type="ARBA" id="ARBA00022448"/>
    </source>
</evidence>
<keyword evidence="5 7" id="KW-1133">Transmembrane helix</keyword>
<dbReference type="Gene3D" id="1.20.1250.20">
    <property type="entry name" value="MFS general substrate transporter like domains"/>
    <property type="match status" value="1"/>
</dbReference>
<dbReference type="Proteomes" id="UP000243376">
    <property type="component" value="Unassembled WGS sequence"/>
</dbReference>
<dbReference type="PANTHER" id="PTHR43414:SF6">
    <property type="entry name" value="MULTIDRUG RESISTANCE PROTEIN MDTG"/>
    <property type="match status" value="1"/>
</dbReference>
<proteinExistence type="predicted"/>
<sequence>GTATAIWLGRLGDRIGHRHVLMGSALLAALTFAPQGLVSNVWQLLILQVLSGAAIGGITPSLSALLGRYTATGNEGAVYGLDSSIVSAARAVAPLIGALVVGPFGYGAAFAVSSLACFAISIGAARLPIEERQIVSKPT</sequence>
<dbReference type="InterPro" id="IPR020846">
    <property type="entry name" value="MFS_dom"/>
</dbReference>
<evidence type="ECO:0000313" key="10">
    <source>
        <dbReference type="Proteomes" id="UP000243376"/>
    </source>
</evidence>
<evidence type="ECO:0000259" key="8">
    <source>
        <dbReference type="PROSITE" id="PS50850"/>
    </source>
</evidence>
<accession>A0A2J6XBS3</accession>
<keyword evidence="6 7" id="KW-0472">Membrane</keyword>
<feature type="non-terminal residue" evidence="9">
    <location>
        <position position="1"/>
    </location>
</feature>
<evidence type="ECO:0000256" key="3">
    <source>
        <dbReference type="ARBA" id="ARBA00022475"/>
    </source>
</evidence>
<evidence type="ECO:0000256" key="4">
    <source>
        <dbReference type="ARBA" id="ARBA00022692"/>
    </source>
</evidence>
<dbReference type="AlphaFoldDB" id="A0A2J6XBS3"/>
<dbReference type="GO" id="GO:0005886">
    <property type="term" value="C:plasma membrane"/>
    <property type="evidence" value="ECO:0007669"/>
    <property type="project" value="UniProtKB-SubCell"/>
</dbReference>
<protein>
    <submittedName>
        <fullName evidence="9">MFS transporter</fullName>
    </submittedName>
</protein>
<dbReference type="PROSITE" id="PS50850">
    <property type="entry name" value="MFS"/>
    <property type="match status" value="1"/>
</dbReference>
<organism evidence="9 10">
    <name type="scientific">Chloroflexus aggregans</name>
    <dbReference type="NCBI Taxonomy" id="152260"/>
    <lineage>
        <taxon>Bacteria</taxon>
        <taxon>Bacillati</taxon>
        <taxon>Chloroflexota</taxon>
        <taxon>Chloroflexia</taxon>
        <taxon>Chloroflexales</taxon>
        <taxon>Chloroflexineae</taxon>
        <taxon>Chloroflexaceae</taxon>
        <taxon>Chloroflexus</taxon>
    </lineage>
</organism>